<comment type="caution">
    <text evidence="3">The sequence shown here is derived from an EMBL/GenBank/DDBJ whole genome shotgun (WGS) entry which is preliminary data.</text>
</comment>
<sequence length="93" mass="10774">MMKKEPNDSRVKDRVCQDDTATLLYSSGTTGASKGIVSSHRNLIAMVQTILGRFKLERQRVGEDRTRSSVRSPCFISTAWQRSRRDYWHLDRQ</sequence>
<dbReference type="Gene3D" id="3.40.50.980">
    <property type="match status" value="2"/>
</dbReference>
<evidence type="ECO:0000313" key="4">
    <source>
        <dbReference type="Proteomes" id="UP000607653"/>
    </source>
</evidence>
<accession>A0A822XW92</accession>
<keyword evidence="4" id="KW-1185">Reference proteome</keyword>
<dbReference type="AlphaFoldDB" id="A0A822XW92"/>
<evidence type="ECO:0000313" key="3">
    <source>
        <dbReference type="EMBL" id="DAD21678.1"/>
    </source>
</evidence>
<organism evidence="3 4">
    <name type="scientific">Nelumbo nucifera</name>
    <name type="common">Sacred lotus</name>
    <dbReference type="NCBI Taxonomy" id="4432"/>
    <lineage>
        <taxon>Eukaryota</taxon>
        <taxon>Viridiplantae</taxon>
        <taxon>Streptophyta</taxon>
        <taxon>Embryophyta</taxon>
        <taxon>Tracheophyta</taxon>
        <taxon>Spermatophyta</taxon>
        <taxon>Magnoliopsida</taxon>
        <taxon>Proteales</taxon>
        <taxon>Nelumbonaceae</taxon>
        <taxon>Nelumbo</taxon>
    </lineage>
</organism>
<evidence type="ECO:0000256" key="1">
    <source>
        <dbReference type="ARBA" id="ARBA00022598"/>
    </source>
</evidence>
<dbReference type="PANTHER" id="PTHR24096">
    <property type="entry name" value="LONG-CHAIN-FATTY-ACID--COA LIGASE"/>
    <property type="match status" value="1"/>
</dbReference>
<name>A0A822XW92_NELNU</name>
<dbReference type="SUPFAM" id="SSF56801">
    <property type="entry name" value="Acetyl-CoA synthetase-like"/>
    <property type="match status" value="1"/>
</dbReference>
<keyword evidence="1" id="KW-0436">Ligase</keyword>
<reference evidence="3 4" key="1">
    <citation type="journal article" date="2020" name="Mol. Biol. Evol.">
        <title>Distinct Expression and Methylation Patterns for Genes with Different Fates following a Single Whole-Genome Duplication in Flowering Plants.</title>
        <authorList>
            <person name="Shi T."/>
            <person name="Rahmani R.S."/>
            <person name="Gugger P.F."/>
            <person name="Wang M."/>
            <person name="Li H."/>
            <person name="Zhang Y."/>
            <person name="Li Z."/>
            <person name="Wang Q."/>
            <person name="Van de Peer Y."/>
            <person name="Marchal K."/>
            <person name="Chen J."/>
        </authorList>
    </citation>
    <scope>NUCLEOTIDE SEQUENCE [LARGE SCALE GENOMIC DNA]</scope>
    <source>
        <tissue evidence="3">Leaf</tissue>
    </source>
</reference>
<dbReference type="InterPro" id="IPR000873">
    <property type="entry name" value="AMP-dep_synth/lig_dom"/>
</dbReference>
<gene>
    <name evidence="3" type="ORF">HUJ06_023141</name>
</gene>
<dbReference type="EMBL" id="DUZY01000001">
    <property type="protein sequence ID" value="DAD21678.1"/>
    <property type="molecule type" value="Genomic_DNA"/>
</dbReference>
<feature type="domain" description="AMP-dependent synthetase/ligase" evidence="2">
    <location>
        <begin position="10"/>
        <end position="63"/>
    </location>
</feature>
<dbReference type="PROSITE" id="PS00455">
    <property type="entry name" value="AMP_BINDING"/>
    <property type="match status" value="1"/>
</dbReference>
<evidence type="ECO:0000259" key="2">
    <source>
        <dbReference type="Pfam" id="PF00501"/>
    </source>
</evidence>
<dbReference type="GO" id="GO:0016874">
    <property type="term" value="F:ligase activity"/>
    <property type="evidence" value="ECO:0007669"/>
    <property type="project" value="UniProtKB-KW"/>
</dbReference>
<proteinExistence type="predicted"/>
<protein>
    <recommendedName>
        <fullName evidence="2">AMP-dependent synthetase/ligase domain-containing protein</fullName>
    </recommendedName>
</protein>
<dbReference type="Proteomes" id="UP000607653">
    <property type="component" value="Unassembled WGS sequence"/>
</dbReference>
<dbReference type="InterPro" id="IPR020845">
    <property type="entry name" value="AMP-binding_CS"/>
</dbReference>
<dbReference type="PANTHER" id="PTHR24096:SF413">
    <property type="entry name" value="PEROXISOMAL OPC-8:0-COA LIGASE 1"/>
    <property type="match status" value="1"/>
</dbReference>
<dbReference type="Pfam" id="PF00501">
    <property type="entry name" value="AMP-binding"/>
    <property type="match status" value="1"/>
</dbReference>